<dbReference type="EMBL" id="CP000246">
    <property type="protein sequence ID" value="ABG83899.1"/>
    <property type="molecule type" value="Genomic_DNA"/>
</dbReference>
<dbReference type="SUPFAM" id="SSF47413">
    <property type="entry name" value="lambda repressor-like DNA-binding domains"/>
    <property type="match status" value="1"/>
</dbReference>
<dbReference type="eggNOG" id="COG1396">
    <property type="taxonomic scope" value="Bacteria"/>
</dbReference>
<dbReference type="InterPro" id="IPR010982">
    <property type="entry name" value="Lambda_DNA-bd_dom_sf"/>
</dbReference>
<dbReference type="Gene3D" id="1.10.260.40">
    <property type="entry name" value="lambda repressor-like DNA-binding domains"/>
    <property type="match status" value="1"/>
</dbReference>
<dbReference type="Pfam" id="PF01381">
    <property type="entry name" value="HTH_3"/>
    <property type="match status" value="1"/>
</dbReference>
<evidence type="ECO:0000313" key="4">
    <source>
        <dbReference type="Proteomes" id="UP000001823"/>
    </source>
</evidence>
<evidence type="ECO:0000313" key="3">
    <source>
        <dbReference type="EMBL" id="ABG83899.1"/>
    </source>
</evidence>
<dbReference type="RefSeq" id="WP_011590805.1">
    <property type="nucleotide sequence ID" value="NC_008261.1"/>
</dbReference>
<keyword evidence="4" id="KW-1185">Reference proteome</keyword>
<dbReference type="CDD" id="cd00093">
    <property type="entry name" value="HTH_XRE"/>
    <property type="match status" value="1"/>
</dbReference>
<keyword evidence="1 3" id="KW-0238">DNA-binding</keyword>
<evidence type="ECO:0000259" key="2">
    <source>
        <dbReference type="PROSITE" id="PS50943"/>
    </source>
</evidence>
<proteinExistence type="predicted"/>
<dbReference type="GO" id="GO:0003677">
    <property type="term" value="F:DNA binding"/>
    <property type="evidence" value="ECO:0007669"/>
    <property type="project" value="UniProtKB-KW"/>
</dbReference>
<gene>
    <name evidence="3" type="ordered locus">CPF_1604</name>
</gene>
<dbReference type="STRING" id="195103.CPF_1604"/>
<dbReference type="AlphaFoldDB" id="A0A0H2YS87"/>
<dbReference type="HOGENOM" id="CLU_066192_4_2_9"/>
<dbReference type="PANTHER" id="PTHR46558:SF11">
    <property type="entry name" value="HTH-TYPE TRANSCRIPTIONAL REGULATOR XRE"/>
    <property type="match status" value="1"/>
</dbReference>
<dbReference type="InterPro" id="IPR001387">
    <property type="entry name" value="Cro/C1-type_HTH"/>
</dbReference>
<dbReference type="PaxDb" id="195103-CPF_1604"/>
<dbReference type="SMART" id="SM00530">
    <property type="entry name" value="HTH_XRE"/>
    <property type="match status" value="1"/>
</dbReference>
<feature type="domain" description="HTH cro/C1-type" evidence="2">
    <location>
        <begin position="6"/>
        <end position="60"/>
    </location>
</feature>
<dbReference type="KEGG" id="cpf:CPF_1604"/>
<dbReference type="PANTHER" id="PTHR46558">
    <property type="entry name" value="TRACRIPTIONAL REGULATORY PROTEIN-RELATED-RELATED"/>
    <property type="match status" value="1"/>
</dbReference>
<accession>A0A0H2YS87</accession>
<dbReference type="PROSITE" id="PS50943">
    <property type="entry name" value="HTH_CROC1"/>
    <property type="match status" value="1"/>
</dbReference>
<evidence type="ECO:0000256" key="1">
    <source>
        <dbReference type="ARBA" id="ARBA00023125"/>
    </source>
</evidence>
<sequence>MFGNRLKTLRKEKDLTQAQLANILKTSASAIGMYEQNRRTPDTETLQTLSNYFNVSVDYLIGKTEIRESAEQLLEDKSVTIALHNKNGIDDELPDEAKKEIENFIEYVKHKYKK</sequence>
<reference evidence="3 4" key="1">
    <citation type="journal article" date="2006" name="Genome Res.">
        <title>Skewed genomic variability in strains of the toxigenic bacterial pathogen, Clostridium perfringens.</title>
        <authorList>
            <person name="Myers G.S."/>
            <person name="Rasko D.A."/>
            <person name="Cheung J.K."/>
            <person name="Ravel J."/>
            <person name="Seshadri R."/>
            <person name="Deboy R.T."/>
            <person name="Ren Q."/>
            <person name="Varga J."/>
            <person name="Awad M.M."/>
            <person name="Brinkac L.M."/>
            <person name="Daugherty S.C."/>
            <person name="Haft D.H."/>
            <person name="Dodson R.J."/>
            <person name="Madupu R."/>
            <person name="Nelson W.C."/>
            <person name="Rosovitz M.J."/>
            <person name="Sullivan S.A."/>
            <person name="Khouri H."/>
            <person name="Dimitrov G.I."/>
            <person name="Watkins K.L."/>
            <person name="Mulligan S."/>
            <person name="Benton J."/>
            <person name="Radune D."/>
            <person name="Fisher D.J."/>
            <person name="Atkins H.S."/>
            <person name="Hiscox T."/>
            <person name="Jost B.H."/>
            <person name="Billington S.J."/>
            <person name="Songer J.G."/>
            <person name="McClane B.A."/>
            <person name="Titball R.W."/>
            <person name="Rood J.I."/>
            <person name="Melville S.B."/>
            <person name="Paulsen I.T."/>
        </authorList>
    </citation>
    <scope>NUCLEOTIDE SEQUENCE [LARGE SCALE GENOMIC DNA]</scope>
    <source>
        <strain evidence="4">ATCC 13124 / DSM 756 / JCM 1290 / NCIMB 6125 / NCTC 8237 / S 107 / Type A</strain>
    </source>
</reference>
<organism evidence="3 4">
    <name type="scientific">Clostridium perfringens (strain ATCC 13124 / DSM 756 / JCM 1290 / NCIMB 6125 / NCTC 8237 / Type A)</name>
    <dbReference type="NCBI Taxonomy" id="195103"/>
    <lineage>
        <taxon>Bacteria</taxon>
        <taxon>Bacillati</taxon>
        <taxon>Bacillota</taxon>
        <taxon>Clostridia</taxon>
        <taxon>Eubacteriales</taxon>
        <taxon>Clostridiaceae</taxon>
        <taxon>Clostridium</taxon>
    </lineage>
</organism>
<protein>
    <submittedName>
        <fullName evidence="3">DNA-binding protein</fullName>
    </submittedName>
</protein>
<dbReference type="Proteomes" id="UP000001823">
    <property type="component" value="Chromosome"/>
</dbReference>
<name>A0A0H2YS87_CLOP1</name>